<keyword evidence="3" id="KW-1185">Reference proteome</keyword>
<gene>
    <name evidence="2" type="ORF">A7U60_g4889</name>
</gene>
<dbReference type="OrthoDB" id="3250770at2759"/>
<sequence>MKQFVDIDAIFQKRVATLATDVDPQQMFQSVYISPLLWENASNFVIRFKSLEPPETIYTADFSITNMTGNRTAHLDKNLRQSLTNSDALTSSSVSGAAGPPSVPDGGYNDLVTVTKEMSDSNKGFFPEPTSANAVAAMVNSASNGVRHVRRPSMQFNFVFVLFPALFGLALAL</sequence>
<evidence type="ECO:0000313" key="3">
    <source>
        <dbReference type="Proteomes" id="UP000757232"/>
    </source>
</evidence>
<protein>
    <submittedName>
        <fullName evidence="2">Uncharacterized protein</fullName>
    </submittedName>
</protein>
<comment type="caution">
    <text evidence="2">The sequence shown here is derived from an EMBL/GenBank/DDBJ whole genome shotgun (WGS) entry which is preliminary data.</text>
</comment>
<proteinExistence type="predicted"/>
<dbReference type="Proteomes" id="UP000757232">
    <property type="component" value="Unassembled WGS sequence"/>
</dbReference>
<evidence type="ECO:0000256" key="1">
    <source>
        <dbReference type="SAM" id="Phobius"/>
    </source>
</evidence>
<dbReference type="EMBL" id="LNZH02000186">
    <property type="protein sequence ID" value="OCB87933.1"/>
    <property type="molecule type" value="Genomic_DNA"/>
</dbReference>
<keyword evidence="1" id="KW-0472">Membrane</keyword>
<evidence type="ECO:0000313" key="2">
    <source>
        <dbReference type="EMBL" id="OCB87933.1"/>
    </source>
</evidence>
<keyword evidence="1" id="KW-0812">Transmembrane</keyword>
<name>A0A9Q5N8Q8_SANBA</name>
<keyword evidence="1" id="KW-1133">Transmembrane helix</keyword>
<accession>A0A9Q5N8Q8</accession>
<organism evidence="2 3">
    <name type="scientific">Sanghuangporus baumii</name>
    <name type="common">Phellinus baumii</name>
    <dbReference type="NCBI Taxonomy" id="108892"/>
    <lineage>
        <taxon>Eukaryota</taxon>
        <taxon>Fungi</taxon>
        <taxon>Dikarya</taxon>
        <taxon>Basidiomycota</taxon>
        <taxon>Agaricomycotina</taxon>
        <taxon>Agaricomycetes</taxon>
        <taxon>Hymenochaetales</taxon>
        <taxon>Hymenochaetaceae</taxon>
        <taxon>Sanghuangporus</taxon>
    </lineage>
</organism>
<reference evidence="2" key="1">
    <citation type="submission" date="2016-06" db="EMBL/GenBank/DDBJ databases">
        <title>Draft Genome sequence of the fungus Inonotus baumii.</title>
        <authorList>
            <person name="Zhu H."/>
            <person name="Lin W."/>
        </authorList>
    </citation>
    <scope>NUCLEOTIDE SEQUENCE</scope>
    <source>
        <strain evidence="2">821</strain>
    </source>
</reference>
<feature type="transmembrane region" description="Helical" evidence="1">
    <location>
        <begin position="156"/>
        <end position="172"/>
    </location>
</feature>
<dbReference type="AlphaFoldDB" id="A0A9Q5N8Q8"/>